<comment type="caution">
    <text evidence="3">The sequence shown here is derived from an EMBL/GenBank/DDBJ whole genome shotgun (WGS) entry which is preliminary data.</text>
</comment>
<keyword evidence="1" id="KW-0732">Signal</keyword>
<dbReference type="PANTHER" id="PTHR35192:SF2">
    <property type="entry name" value="APPLE DOMAIN-CONTAINING PROTEIN"/>
    <property type="match status" value="1"/>
</dbReference>
<evidence type="ECO:0000313" key="4">
    <source>
        <dbReference type="Proteomes" id="UP000001861"/>
    </source>
</evidence>
<dbReference type="InParanoid" id="A8P2D0"/>
<dbReference type="AlphaFoldDB" id="A8P2D0"/>
<dbReference type="OMA" id="DAPACIR"/>
<dbReference type="InterPro" id="IPR038955">
    <property type="entry name" value="PriA/CPL1_fungi"/>
</dbReference>
<evidence type="ECO:0000256" key="1">
    <source>
        <dbReference type="SAM" id="SignalP"/>
    </source>
</evidence>
<reference evidence="3 4" key="1">
    <citation type="journal article" date="2010" name="Proc. Natl. Acad. Sci. U.S.A.">
        <title>Insights into evolution of multicellular fungi from the assembled chromosomes of the mushroom Coprinopsis cinerea (Coprinus cinereus).</title>
        <authorList>
            <person name="Stajich J.E."/>
            <person name="Wilke S.K."/>
            <person name="Ahren D."/>
            <person name="Au C.H."/>
            <person name="Birren B.W."/>
            <person name="Borodovsky M."/>
            <person name="Burns C."/>
            <person name="Canback B."/>
            <person name="Casselton L.A."/>
            <person name="Cheng C.K."/>
            <person name="Deng J."/>
            <person name="Dietrich F.S."/>
            <person name="Fargo D.C."/>
            <person name="Farman M.L."/>
            <person name="Gathman A.C."/>
            <person name="Goldberg J."/>
            <person name="Guigo R."/>
            <person name="Hoegger P.J."/>
            <person name="Hooker J.B."/>
            <person name="Huggins A."/>
            <person name="James T.Y."/>
            <person name="Kamada T."/>
            <person name="Kilaru S."/>
            <person name="Kodira C."/>
            <person name="Kues U."/>
            <person name="Kupfer D."/>
            <person name="Kwan H.S."/>
            <person name="Lomsadze A."/>
            <person name="Li W."/>
            <person name="Lilly W.W."/>
            <person name="Ma L.J."/>
            <person name="Mackey A.J."/>
            <person name="Manning G."/>
            <person name="Martin F."/>
            <person name="Muraguchi H."/>
            <person name="Natvig D.O."/>
            <person name="Palmerini H."/>
            <person name="Ramesh M.A."/>
            <person name="Rehmeyer C.J."/>
            <person name="Roe B.A."/>
            <person name="Shenoy N."/>
            <person name="Stanke M."/>
            <person name="Ter-Hovhannisyan V."/>
            <person name="Tunlid A."/>
            <person name="Velagapudi R."/>
            <person name="Vision T.J."/>
            <person name="Zeng Q."/>
            <person name="Zolan M.E."/>
            <person name="Pukkila P.J."/>
        </authorList>
    </citation>
    <scope>NUCLEOTIDE SEQUENCE [LARGE SCALE GENOMIC DNA]</scope>
    <source>
        <strain evidence="4">Okayama-7 / 130 / ATCC MYA-4618 / FGSC 9003</strain>
    </source>
</reference>
<accession>A8P2D0</accession>
<dbReference type="KEGG" id="cci:CC1G_04734"/>
<dbReference type="VEuPathDB" id="FungiDB:CC1G_04734"/>
<dbReference type="EMBL" id="AACS02000013">
    <property type="protein sequence ID" value="EAU83478.1"/>
    <property type="molecule type" value="Genomic_DNA"/>
</dbReference>
<dbReference type="STRING" id="240176.A8P2D0"/>
<dbReference type="eggNOG" id="ENOG502SS21">
    <property type="taxonomic scope" value="Eukaryota"/>
</dbReference>
<protein>
    <recommendedName>
        <fullName evidence="2">Protein CPL1-like domain-containing protein</fullName>
    </recommendedName>
</protein>
<dbReference type="Proteomes" id="UP000001861">
    <property type="component" value="Unassembled WGS sequence"/>
</dbReference>
<keyword evidence="4" id="KW-1185">Reference proteome</keyword>
<evidence type="ECO:0000259" key="2">
    <source>
        <dbReference type="Pfam" id="PF21671"/>
    </source>
</evidence>
<dbReference type="InterPro" id="IPR048661">
    <property type="entry name" value="CPL1-like"/>
</dbReference>
<dbReference type="GeneID" id="6014870"/>
<organism evidence="3 4">
    <name type="scientific">Coprinopsis cinerea (strain Okayama-7 / 130 / ATCC MYA-4618 / FGSC 9003)</name>
    <name type="common">Inky cap fungus</name>
    <name type="synonym">Hormographiella aspergillata</name>
    <dbReference type="NCBI Taxonomy" id="240176"/>
    <lineage>
        <taxon>Eukaryota</taxon>
        <taxon>Fungi</taxon>
        <taxon>Dikarya</taxon>
        <taxon>Basidiomycota</taxon>
        <taxon>Agaricomycotina</taxon>
        <taxon>Agaricomycetes</taxon>
        <taxon>Agaricomycetidae</taxon>
        <taxon>Agaricales</taxon>
        <taxon>Agaricineae</taxon>
        <taxon>Psathyrellaceae</taxon>
        <taxon>Coprinopsis</taxon>
    </lineage>
</organism>
<feature type="signal peptide" evidence="1">
    <location>
        <begin position="1"/>
        <end position="22"/>
    </location>
</feature>
<gene>
    <name evidence="3" type="ORF">CC1G_04734</name>
</gene>
<name>A8P2D0_COPC7</name>
<dbReference type="RefSeq" id="XP_001838290.1">
    <property type="nucleotide sequence ID" value="XM_001838238.1"/>
</dbReference>
<evidence type="ECO:0000313" key="3">
    <source>
        <dbReference type="EMBL" id="EAU83478.1"/>
    </source>
</evidence>
<dbReference type="Pfam" id="PF21671">
    <property type="entry name" value="CPL1-like"/>
    <property type="match status" value="1"/>
</dbReference>
<sequence length="214" mass="23324">MKAVLATLFAFSLFSAFSVTLAEPINPEKRTWITCPKHCKFPPHSTPLCTWLNPCGFICKDGYIGHPLLNPKSCVCKWPFTECNGKCGLHKACPSKGYHKRELTAENAKCPTGFTACGILGRHAGSWECVDTQRDLESCGGCMVSLNNDLNNRDGQDCTAIQGVDDVACVQGQCKVNKCMDGYTVSESGTSCTPVERKNFLEVAEEVLRAQFAG</sequence>
<proteinExistence type="predicted"/>
<dbReference type="PANTHER" id="PTHR35192">
    <property type="entry name" value="PROTEIN, PUTATIVE-RELATED"/>
    <property type="match status" value="1"/>
</dbReference>
<feature type="chain" id="PRO_5002727612" description="Protein CPL1-like domain-containing protein" evidence="1">
    <location>
        <begin position="23"/>
        <end position="214"/>
    </location>
</feature>
<feature type="domain" description="Protein CPL1-like" evidence="2">
    <location>
        <begin position="127"/>
        <end position="192"/>
    </location>
</feature>
<dbReference type="OrthoDB" id="439917at2759"/>